<dbReference type="GO" id="GO:0016787">
    <property type="term" value="F:hydrolase activity"/>
    <property type="evidence" value="ECO:0007669"/>
    <property type="project" value="UniProtKB-KW"/>
</dbReference>
<dbReference type="CDD" id="cd18809">
    <property type="entry name" value="SF1_C_RecD"/>
    <property type="match status" value="1"/>
</dbReference>
<feature type="domain" description="DNA helicase Pif1-like DEAD-box helicase" evidence="3">
    <location>
        <begin position="1157"/>
        <end position="1358"/>
    </location>
</feature>
<keyword evidence="1" id="KW-0547">Nucleotide-binding</keyword>
<sequence>MTRVNTAAAVTTKNPLSNRPRAISPSERASVASRTNTPAGGEGPIKFDALQKLFGKHQVGECEVSCDLKDVKVQYRNVVVIVGVPTHGVEVRTWSGDDKKPKARAVLVVGDLKDNKKTAQVVYWASLEELQRFKECVDVANGKCLMLVNPRYRHASDYRRPEYITLPFDLNINDDSSVYLIDQKYEFEAIRLRATKICDAMGTRVPVCIRGLVTDVMVSGSGDSYVMVIMVNFKRKLQYTRATWHETVRPNAILDALTFLCKNGKLYLPWSSRVLSIEEVQQLTRSLLRTANSDGTGLLVLGADSIDEADQANDDVNECDDPDDVDLEQLLLKLDMAAAAHGMPLPNSDFRRLAAQHGGFNPQSMLAQTTVSMVNRMPLAASSDMVLNIAPGEHQQPTSLFATADAEEGCFPVEFGGNRRQAPLAHSYHEICRWELMNVDRRFATNPENLMFKVRKMQTQSLAATARLQLRKTQAGCPNVTKADAMNTDFLKNLIRNDNAFWDMRALRSSPQYMMKAKRDVFAMLAQLGAPCWFFTLSMADYHWPGLLSGLQYLANGTLAHPSEVQRLSFSAKTDLISRDPISCARYYKETSLSFVRNVLGKEVDIIGGLEDFFLRDETQGRGTMHSHGVGWPLLSAPRYGVDPDHVIVEYIDNHITCDSKATTPDLLALQLHTRHKTCGKKERFPCKHGYPKFPMPMTIILKMLPQEDVTETVKADTKKVKMVLLDMAHKLQSKMATMEDLDMTHAAFLELCELDQPSYLLVVRNLLHNDEVILQRKPNAILVNNFNPKALALWQANMDLQFVLNAFAAVNYVVHYMTKVDPVVSKAIDATMRVFETHPTSKDEMFFRVGTAFLNAYEVSGQEAAYLALGLPFRFASRATSYVPNGSKHNRTVVLKSKQQMASLEMGSLDTQLMGIHEHYAARPQALDQLTLADFACWYTENPKTRTNADPMLHDNMPTADGEDEVEDESTATTFNCPRPLYTASWPNKAGKYNLRTKAKVLLTHTYSHQLQSRDLFRQQLTLYVPWRDEQADIEDHATSYKQMCIDKASTIATVAERYRPNGIDWASLEKEAQRQSDDTDSESDDIVGSLGQHQFAEGATEVDIGSDLLQVMRQELGTSTQQPSHNTVDKRSFTLGNLSNSLLSAEALAALVNGLNDQQRAIFEHMIKQARQKRQGEQIFMSGGAGVGKSYATRAIVQMVSHIYRNNPGFQFEKHSVAVMAPTGTAAFNVGGCTIHAALGIPANKNLGGPFLPLHAERLASIQAEWCQVQLVVIDEISMVGSRMLHYIDERLRQIKCVDLPFGNVNVLAVGDLYQLKPVMDSWIFEVPHITYASLTHSAWDAFSLYELTIVMRQDNLPFIERLNRLRVGSQTSADLMWYDSRCLDNMTSDERALFTIKTPHMFFSNMAVQSHSKQFMEEMEGAVHTLVADDDLVQHTTDIACAQAMLELAKNLDTRKAGALPYQIDLKIDMPVEMAVNVHVADGLTNGAKGTLKAVEWALSPTRHVACLWLLFDEERIGLQARSTATVQYHRQPCIHTSWTPITRWGARFTVGPRKAVEVHRVQFPVVPCAARTIHRYQGGSLQRAVIGLDRLHAASSAGIHYTAISRLTDPAGLAFTHLNPMGLKTSEVVGAHYTHKRATALLQMNIGHTMLNSSDTFSVMTLNCRSLHKNIENLRRTLVSNIYSPTFMVLTETWQGFSDSGSLYAVTGYQMSLAPSPAAVPGVTRPARGISFYNTNAFPMVPGSFKTYSTSLVDCCKSLHNTPLGNLQIIGVYNPPNHLNSTLLTCLGHALEGCANEPTIIAGDFNINMLESNIPQLLTSHASGLLAFMLSRGFALRQPFASHAAGGLLDHVWTNLHRTLPAIRQAPFVKEAWFTDHLAVGLNLHQPRLQQ</sequence>
<dbReference type="PANTHER" id="PTHR47642:SF5">
    <property type="entry name" value="ATP-DEPENDENT DNA HELICASE"/>
    <property type="match status" value="1"/>
</dbReference>
<dbReference type="EC" id="5.6.2.3" evidence="1"/>
<proteinExistence type="inferred from homology"/>
<dbReference type="GO" id="GO:0006310">
    <property type="term" value="P:DNA recombination"/>
    <property type="evidence" value="ECO:0007669"/>
    <property type="project" value="UniProtKB-KW"/>
</dbReference>
<keyword evidence="1" id="KW-0234">DNA repair</keyword>
<protein>
    <recommendedName>
        <fullName evidence="1">ATP-dependent DNA helicase</fullName>
        <ecNumber evidence="1">5.6.2.3</ecNumber>
    </recommendedName>
</protein>
<dbReference type="SUPFAM" id="SSF52540">
    <property type="entry name" value="P-loop containing nucleoside triphosphate hydrolases"/>
    <property type="match status" value="2"/>
</dbReference>
<name>A0AAW1QLP8_9CHLO</name>
<keyword evidence="1" id="KW-0378">Hydrolase</keyword>
<keyword evidence="1" id="KW-0227">DNA damage</keyword>
<dbReference type="Pfam" id="PF14214">
    <property type="entry name" value="Helitron_like_N"/>
    <property type="match status" value="1"/>
</dbReference>
<comment type="caution">
    <text evidence="5">The sequence shown here is derived from an EMBL/GenBank/DDBJ whole genome shotgun (WGS) entry which is preliminary data.</text>
</comment>
<keyword evidence="1" id="KW-0347">Helicase</keyword>
<comment type="similarity">
    <text evidence="1">Belongs to the helicase family.</text>
</comment>
<accession>A0AAW1QLP8</accession>
<dbReference type="InterPro" id="IPR051055">
    <property type="entry name" value="PIF1_helicase"/>
</dbReference>
<reference evidence="5 6" key="1">
    <citation type="journal article" date="2024" name="Nat. Commun.">
        <title>Phylogenomics reveals the evolutionary origins of lichenization in chlorophyte algae.</title>
        <authorList>
            <person name="Puginier C."/>
            <person name="Libourel C."/>
            <person name="Otte J."/>
            <person name="Skaloud P."/>
            <person name="Haon M."/>
            <person name="Grisel S."/>
            <person name="Petersen M."/>
            <person name="Berrin J.G."/>
            <person name="Delaux P.M."/>
            <person name="Dal Grande F."/>
            <person name="Keller J."/>
        </authorList>
    </citation>
    <scope>NUCLEOTIDE SEQUENCE [LARGE SCALE GENOMIC DNA]</scope>
    <source>
        <strain evidence="5 6">SAG 2145</strain>
    </source>
</reference>
<dbReference type="InterPro" id="IPR010285">
    <property type="entry name" value="DNA_helicase_pif1-like_DEAD"/>
</dbReference>
<dbReference type="GO" id="GO:0000723">
    <property type="term" value="P:telomere maintenance"/>
    <property type="evidence" value="ECO:0007669"/>
    <property type="project" value="InterPro"/>
</dbReference>
<dbReference type="InterPro" id="IPR036691">
    <property type="entry name" value="Endo/exonu/phosph_ase_sf"/>
</dbReference>
<dbReference type="Gene3D" id="3.60.10.10">
    <property type="entry name" value="Endonuclease/exonuclease/phosphatase"/>
    <property type="match status" value="1"/>
</dbReference>
<evidence type="ECO:0000313" key="5">
    <source>
        <dbReference type="EMBL" id="KAK9822414.1"/>
    </source>
</evidence>
<evidence type="ECO:0000259" key="4">
    <source>
        <dbReference type="Pfam" id="PF14214"/>
    </source>
</evidence>
<evidence type="ECO:0000313" key="6">
    <source>
        <dbReference type="Proteomes" id="UP001438707"/>
    </source>
</evidence>
<dbReference type="InterPro" id="IPR027417">
    <property type="entry name" value="P-loop_NTPase"/>
</dbReference>
<comment type="cofactor">
    <cofactor evidence="1">
        <name>Mg(2+)</name>
        <dbReference type="ChEBI" id="CHEBI:18420"/>
    </cofactor>
</comment>
<gene>
    <name evidence="5" type="ORF">WJX74_003650</name>
</gene>
<dbReference type="SUPFAM" id="SSF56219">
    <property type="entry name" value="DNase I-like"/>
    <property type="match status" value="1"/>
</dbReference>
<organism evidence="5 6">
    <name type="scientific">Apatococcus lobatus</name>
    <dbReference type="NCBI Taxonomy" id="904363"/>
    <lineage>
        <taxon>Eukaryota</taxon>
        <taxon>Viridiplantae</taxon>
        <taxon>Chlorophyta</taxon>
        <taxon>core chlorophytes</taxon>
        <taxon>Trebouxiophyceae</taxon>
        <taxon>Chlorellales</taxon>
        <taxon>Chlorellaceae</taxon>
        <taxon>Apatococcus</taxon>
    </lineage>
</organism>
<dbReference type="GO" id="GO:0006281">
    <property type="term" value="P:DNA repair"/>
    <property type="evidence" value="ECO:0007669"/>
    <property type="project" value="UniProtKB-KW"/>
</dbReference>
<evidence type="ECO:0000256" key="1">
    <source>
        <dbReference type="RuleBase" id="RU363044"/>
    </source>
</evidence>
<dbReference type="Pfam" id="PF05970">
    <property type="entry name" value="PIF1"/>
    <property type="match status" value="1"/>
</dbReference>
<dbReference type="GO" id="GO:0005524">
    <property type="term" value="F:ATP binding"/>
    <property type="evidence" value="ECO:0007669"/>
    <property type="project" value="UniProtKB-KW"/>
</dbReference>
<dbReference type="EMBL" id="JALJOS010000032">
    <property type="protein sequence ID" value="KAK9822414.1"/>
    <property type="molecule type" value="Genomic_DNA"/>
</dbReference>
<feature type="domain" description="Helitron helicase-like" evidence="4">
    <location>
        <begin position="505"/>
        <end position="630"/>
    </location>
</feature>
<dbReference type="GO" id="GO:0043139">
    <property type="term" value="F:5'-3' DNA helicase activity"/>
    <property type="evidence" value="ECO:0007669"/>
    <property type="project" value="UniProtKB-EC"/>
</dbReference>
<dbReference type="Gene3D" id="3.40.50.300">
    <property type="entry name" value="P-loop containing nucleotide triphosphate hydrolases"/>
    <property type="match status" value="1"/>
</dbReference>
<dbReference type="InterPro" id="IPR025476">
    <property type="entry name" value="Helitron_helicase-like"/>
</dbReference>
<evidence type="ECO:0000256" key="2">
    <source>
        <dbReference type="SAM" id="MobiDB-lite"/>
    </source>
</evidence>
<dbReference type="PANTHER" id="PTHR47642">
    <property type="entry name" value="ATP-DEPENDENT DNA HELICASE"/>
    <property type="match status" value="1"/>
</dbReference>
<evidence type="ECO:0000259" key="3">
    <source>
        <dbReference type="Pfam" id="PF05970"/>
    </source>
</evidence>
<feature type="compositionally biased region" description="Polar residues" evidence="2">
    <location>
        <begin position="1"/>
        <end position="17"/>
    </location>
</feature>
<feature type="region of interest" description="Disordered" evidence="2">
    <location>
        <begin position="1"/>
        <end position="43"/>
    </location>
</feature>
<dbReference type="Proteomes" id="UP001438707">
    <property type="component" value="Unassembled WGS sequence"/>
</dbReference>
<keyword evidence="1" id="KW-0233">DNA recombination</keyword>
<keyword evidence="1" id="KW-0067">ATP-binding</keyword>
<keyword evidence="6" id="KW-1185">Reference proteome</keyword>
<comment type="catalytic activity">
    <reaction evidence="1">
        <text>ATP + H2O = ADP + phosphate + H(+)</text>
        <dbReference type="Rhea" id="RHEA:13065"/>
        <dbReference type="ChEBI" id="CHEBI:15377"/>
        <dbReference type="ChEBI" id="CHEBI:15378"/>
        <dbReference type="ChEBI" id="CHEBI:30616"/>
        <dbReference type="ChEBI" id="CHEBI:43474"/>
        <dbReference type="ChEBI" id="CHEBI:456216"/>
        <dbReference type="EC" id="5.6.2.3"/>
    </reaction>
</comment>